<dbReference type="OrthoDB" id="2166166at2"/>
<dbReference type="Proteomes" id="UP000286773">
    <property type="component" value="Unassembled WGS sequence"/>
</dbReference>
<evidence type="ECO:0008006" key="3">
    <source>
        <dbReference type="Google" id="ProtNLM"/>
    </source>
</evidence>
<evidence type="ECO:0000313" key="2">
    <source>
        <dbReference type="Proteomes" id="UP000286773"/>
    </source>
</evidence>
<keyword evidence="2" id="KW-1185">Reference proteome</keyword>
<reference evidence="1 2" key="1">
    <citation type="submission" date="2017-05" db="EMBL/GenBank/DDBJ databases">
        <title>Vagococcus spp. assemblies.</title>
        <authorList>
            <person name="Gulvik C.A."/>
        </authorList>
    </citation>
    <scope>NUCLEOTIDE SEQUENCE [LARGE SCALE GENOMIC DNA]</scope>
    <source>
        <strain evidence="1 2">LMG 24798</strain>
    </source>
</reference>
<protein>
    <recommendedName>
        <fullName evidence="3">ATPase V</fullName>
    </recommendedName>
</protein>
<comment type="caution">
    <text evidence="1">The sequence shown here is derived from an EMBL/GenBank/DDBJ whole genome shotgun (WGS) entry which is preliminary data.</text>
</comment>
<name>A0A430AQU2_9ENTE</name>
<dbReference type="AlphaFoldDB" id="A0A430AQU2"/>
<evidence type="ECO:0000313" key="1">
    <source>
        <dbReference type="EMBL" id="RSU10425.1"/>
    </source>
</evidence>
<sequence length="193" mass="22115">MDALTRIVQQIAAENEKKMADYKEARLTEITAAFEEEKQRIEKDEEKQLLRQTAAVSKELKMALERQKVQMRQTVLTKKQQLLDALFDELVQRMTQWDEAAFADFAAGILTQVPIIGEGEVILGELSAGRLSADWLSQFQTGERSFVLSDELIKQQGGFVVRQGRIEYNFLFSALVADLKEKESYYVAEKLFQ</sequence>
<organism evidence="1 2">
    <name type="scientific">Vagococcus acidifermentans</name>
    <dbReference type="NCBI Taxonomy" id="564710"/>
    <lineage>
        <taxon>Bacteria</taxon>
        <taxon>Bacillati</taxon>
        <taxon>Bacillota</taxon>
        <taxon>Bacilli</taxon>
        <taxon>Lactobacillales</taxon>
        <taxon>Enterococcaceae</taxon>
        <taxon>Vagococcus</taxon>
    </lineage>
</organism>
<gene>
    <name evidence="1" type="ORF">CBF27_10435</name>
</gene>
<dbReference type="EMBL" id="NGKC01000012">
    <property type="protein sequence ID" value="RSU10425.1"/>
    <property type="molecule type" value="Genomic_DNA"/>
</dbReference>
<dbReference type="SUPFAM" id="SSF160527">
    <property type="entry name" value="V-type ATPase subunit E-like"/>
    <property type="match status" value="1"/>
</dbReference>
<proteinExistence type="predicted"/>
<accession>A0A430AQU2</accession>
<dbReference type="RefSeq" id="WP_126814252.1">
    <property type="nucleotide sequence ID" value="NZ_NGKC01000012.1"/>
</dbReference>